<dbReference type="PROSITE" id="PS52015">
    <property type="entry name" value="TONB_CTD"/>
    <property type="match status" value="1"/>
</dbReference>
<dbReference type="InterPro" id="IPR051045">
    <property type="entry name" value="TonB-dependent_transducer"/>
</dbReference>
<evidence type="ECO:0000259" key="2">
    <source>
        <dbReference type="PROSITE" id="PS52015"/>
    </source>
</evidence>
<evidence type="ECO:0000256" key="1">
    <source>
        <dbReference type="SAM" id="SignalP"/>
    </source>
</evidence>
<keyword evidence="1" id="KW-0732">Signal</keyword>
<dbReference type="GO" id="GO:0031992">
    <property type="term" value="F:energy transducer activity"/>
    <property type="evidence" value="ECO:0007669"/>
    <property type="project" value="TreeGrafter"/>
</dbReference>
<name>M7YCH4_9BACT</name>
<protein>
    <submittedName>
        <fullName evidence="3">TonB</fullName>
    </submittedName>
</protein>
<evidence type="ECO:0000313" key="3">
    <source>
        <dbReference type="EMBL" id="EMS34856.1"/>
    </source>
</evidence>
<reference evidence="3" key="1">
    <citation type="submission" date="2013-01" db="EMBL/GenBank/DDBJ databases">
        <title>Genome assembly of Mariniradius saccharolyticus AK6.</title>
        <authorList>
            <person name="Vaidya B."/>
            <person name="Khatri I."/>
            <person name="Tanuku N.R.S."/>
            <person name="Subramanian S."/>
            <person name="Pinnaka A."/>
        </authorList>
    </citation>
    <scope>NUCLEOTIDE SEQUENCE [LARGE SCALE GENOMIC DNA]</scope>
    <source>
        <strain evidence="3">AK6</strain>
    </source>
</reference>
<dbReference type="PANTHER" id="PTHR33446:SF2">
    <property type="entry name" value="PROTEIN TONB"/>
    <property type="match status" value="1"/>
</dbReference>
<gene>
    <name evidence="3" type="ORF">C943_03178</name>
</gene>
<sequence length="247" mass="28590">MKQISATIYFVLISFFSFAQSVTFLNQYQHQIWDTQKYPPTYFRIDKVDSANLIQKVFTLDSLLVQESVSRKNDVGNWILASESKFFENGEKEYEYTFEQTNGEKKTLYYHENGVLYSSILKNGETIISESYFDEEGTPREKPVDEDPSPHGGLEGWFGYLSDNLKYPREARRNGFEGVLIIAFVVNEEGKLEELNAVNPEEIHPLLLEEGLRVVQDYPFLWTPGKRDGKNVRVLMKLPLKFSLSGR</sequence>
<dbReference type="RefSeq" id="WP_008623882.1">
    <property type="nucleotide sequence ID" value="NZ_AMZY02000004.1"/>
</dbReference>
<feature type="domain" description="TonB C-terminal" evidence="2">
    <location>
        <begin position="152"/>
        <end position="247"/>
    </location>
</feature>
<evidence type="ECO:0000313" key="4">
    <source>
        <dbReference type="Proteomes" id="UP000010953"/>
    </source>
</evidence>
<dbReference type="SUPFAM" id="SSF74653">
    <property type="entry name" value="TolA/TonB C-terminal domain"/>
    <property type="match status" value="1"/>
</dbReference>
<accession>M7YCH4</accession>
<feature type="chain" id="PRO_5004088778" evidence="1">
    <location>
        <begin position="20"/>
        <end position="247"/>
    </location>
</feature>
<dbReference type="InterPro" id="IPR037682">
    <property type="entry name" value="TonB_C"/>
</dbReference>
<dbReference type="AlphaFoldDB" id="M7YCH4"/>
<dbReference type="Pfam" id="PF03544">
    <property type="entry name" value="TonB_C"/>
    <property type="match status" value="1"/>
</dbReference>
<dbReference type="GO" id="GO:0055085">
    <property type="term" value="P:transmembrane transport"/>
    <property type="evidence" value="ECO:0007669"/>
    <property type="project" value="InterPro"/>
</dbReference>
<keyword evidence="4" id="KW-1185">Reference proteome</keyword>
<proteinExistence type="predicted"/>
<comment type="caution">
    <text evidence="3">The sequence shown here is derived from an EMBL/GenBank/DDBJ whole genome shotgun (WGS) entry which is preliminary data.</text>
</comment>
<dbReference type="Proteomes" id="UP000010953">
    <property type="component" value="Unassembled WGS sequence"/>
</dbReference>
<dbReference type="GO" id="GO:0098797">
    <property type="term" value="C:plasma membrane protein complex"/>
    <property type="evidence" value="ECO:0007669"/>
    <property type="project" value="TreeGrafter"/>
</dbReference>
<dbReference type="OrthoDB" id="826933at2"/>
<organism evidence="3 4">
    <name type="scientific">Mariniradius saccharolyticus AK6</name>
    <dbReference type="NCBI Taxonomy" id="1239962"/>
    <lineage>
        <taxon>Bacteria</taxon>
        <taxon>Pseudomonadati</taxon>
        <taxon>Bacteroidota</taxon>
        <taxon>Cytophagia</taxon>
        <taxon>Cytophagales</taxon>
        <taxon>Cyclobacteriaceae</taxon>
        <taxon>Mariniradius</taxon>
    </lineage>
</organism>
<dbReference type="PANTHER" id="PTHR33446">
    <property type="entry name" value="PROTEIN TONB-RELATED"/>
    <property type="match status" value="1"/>
</dbReference>
<dbReference type="STRING" id="1239962.C943_03178"/>
<dbReference type="EMBL" id="AMZY02000004">
    <property type="protein sequence ID" value="EMS34856.1"/>
    <property type="molecule type" value="Genomic_DNA"/>
</dbReference>
<feature type="signal peptide" evidence="1">
    <location>
        <begin position="1"/>
        <end position="19"/>
    </location>
</feature>
<dbReference type="Gene3D" id="3.90.930.1">
    <property type="match status" value="1"/>
</dbReference>
<dbReference type="InParanoid" id="M7YCH4"/>
<dbReference type="Gene3D" id="3.30.1150.10">
    <property type="match status" value="1"/>
</dbReference>
<dbReference type="eggNOG" id="COG0810">
    <property type="taxonomic scope" value="Bacteria"/>
</dbReference>